<keyword evidence="3" id="KW-1185">Reference proteome</keyword>
<organism evidence="2 3">
    <name type="scientific">Granulicella aggregans</name>
    <dbReference type="NCBI Taxonomy" id="474949"/>
    <lineage>
        <taxon>Bacteria</taxon>
        <taxon>Pseudomonadati</taxon>
        <taxon>Acidobacteriota</taxon>
        <taxon>Terriglobia</taxon>
        <taxon>Terriglobales</taxon>
        <taxon>Acidobacteriaceae</taxon>
        <taxon>Granulicella</taxon>
    </lineage>
</organism>
<reference evidence="2 3" key="1">
    <citation type="submission" date="2020-08" db="EMBL/GenBank/DDBJ databases">
        <title>Genomic Encyclopedia of Type Strains, Phase IV (KMG-V): Genome sequencing to study the core and pangenomes of soil and plant-associated prokaryotes.</title>
        <authorList>
            <person name="Whitman W."/>
        </authorList>
    </citation>
    <scope>NUCLEOTIDE SEQUENCE [LARGE SCALE GENOMIC DNA]</scope>
    <source>
        <strain evidence="2 3">M8UP14</strain>
    </source>
</reference>
<evidence type="ECO:0000313" key="3">
    <source>
        <dbReference type="Proteomes" id="UP000540989"/>
    </source>
</evidence>
<dbReference type="EMBL" id="JACHIP010000001">
    <property type="protein sequence ID" value="MBB5056058.1"/>
    <property type="molecule type" value="Genomic_DNA"/>
</dbReference>
<gene>
    <name evidence="2" type="ORF">HDF16_000727</name>
</gene>
<comment type="caution">
    <text evidence="2">The sequence shown here is derived from an EMBL/GenBank/DDBJ whole genome shotgun (WGS) entry which is preliminary data.</text>
</comment>
<accession>A0A7W8E1P2</accession>
<feature type="transmembrane region" description="Helical" evidence="1">
    <location>
        <begin position="42"/>
        <end position="62"/>
    </location>
</feature>
<dbReference type="AlphaFoldDB" id="A0A7W8E1P2"/>
<keyword evidence="1" id="KW-0812">Transmembrane</keyword>
<feature type="transmembrane region" description="Helical" evidence="1">
    <location>
        <begin position="12"/>
        <end position="30"/>
    </location>
</feature>
<dbReference type="Proteomes" id="UP000540989">
    <property type="component" value="Unassembled WGS sequence"/>
</dbReference>
<keyword evidence="1" id="KW-1133">Transmembrane helix</keyword>
<proteinExistence type="predicted"/>
<keyword evidence="1" id="KW-0472">Membrane</keyword>
<sequence length="106" mass="12050">MTHMKKRGWLGLYLLQGTVVLMFLAFPFVVGEATTKLLGDRWFLPVTFVYGALWLNQGRLLGKWTCPRCERSFLRSDKSTVSMPFRLRCANCGFRLGSVRTSAQGV</sequence>
<evidence type="ECO:0000256" key="1">
    <source>
        <dbReference type="SAM" id="Phobius"/>
    </source>
</evidence>
<name>A0A7W8E1P2_9BACT</name>
<protein>
    <submittedName>
        <fullName evidence="2">Putative RNA-binding Zn-ribbon protein involved in translation (DUF1610 family)</fullName>
    </submittedName>
</protein>
<evidence type="ECO:0000313" key="2">
    <source>
        <dbReference type="EMBL" id="MBB5056058.1"/>
    </source>
</evidence>